<dbReference type="PROSITE" id="PS52035">
    <property type="entry name" value="PEPTIDASE_M14"/>
    <property type="match status" value="1"/>
</dbReference>
<evidence type="ECO:0000256" key="9">
    <source>
        <dbReference type="SAM" id="SignalP"/>
    </source>
</evidence>
<evidence type="ECO:0000256" key="4">
    <source>
        <dbReference type="ARBA" id="ARBA00022801"/>
    </source>
</evidence>
<keyword evidence="9" id="KW-0732">Signal</keyword>
<dbReference type="GO" id="GO:0005615">
    <property type="term" value="C:extracellular space"/>
    <property type="evidence" value="ECO:0007669"/>
    <property type="project" value="TreeGrafter"/>
</dbReference>
<dbReference type="OrthoDB" id="9811296at2"/>
<dbReference type="PANTHER" id="PTHR11705">
    <property type="entry name" value="PROTEASE FAMILY M14 CARBOXYPEPTIDASE A,B"/>
    <property type="match status" value="1"/>
</dbReference>
<keyword evidence="11" id="KW-0121">Carboxypeptidase</keyword>
<feature type="chain" id="PRO_5013178500" evidence="9">
    <location>
        <begin position="32"/>
        <end position="478"/>
    </location>
</feature>
<dbReference type="SMART" id="SM00631">
    <property type="entry name" value="Zn_pept"/>
    <property type="match status" value="1"/>
</dbReference>
<keyword evidence="5" id="KW-0862">Zinc</keyword>
<dbReference type="SUPFAM" id="SSF53187">
    <property type="entry name" value="Zn-dependent exopeptidases"/>
    <property type="match status" value="1"/>
</dbReference>
<keyword evidence="6" id="KW-0482">Metalloprotease</keyword>
<evidence type="ECO:0000256" key="5">
    <source>
        <dbReference type="ARBA" id="ARBA00022833"/>
    </source>
</evidence>
<dbReference type="InterPro" id="IPR034274">
    <property type="entry name" value="ENP1_M14_CPD"/>
</dbReference>
<evidence type="ECO:0000256" key="6">
    <source>
        <dbReference type="ARBA" id="ARBA00023049"/>
    </source>
</evidence>
<evidence type="ECO:0000256" key="3">
    <source>
        <dbReference type="ARBA" id="ARBA00022670"/>
    </source>
</evidence>
<protein>
    <submittedName>
        <fullName evidence="11">Zinc carboxypeptidase</fullName>
    </submittedName>
</protein>
<feature type="active site" description="Proton donor/acceptor" evidence="7">
    <location>
        <position position="443"/>
    </location>
</feature>
<dbReference type="EMBL" id="FRCP01000014">
    <property type="protein sequence ID" value="SHM67553.1"/>
    <property type="molecule type" value="Genomic_DNA"/>
</dbReference>
<gene>
    <name evidence="11" type="ORF">SAMN02746066_02879</name>
</gene>
<feature type="compositionally biased region" description="Low complexity" evidence="8">
    <location>
        <begin position="67"/>
        <end position="83"/>
    </location>
</feature>
<dbReference type="STRING" id="1120996.SAMN02746066_02879"/>
<keyword evidence="12" id="KW-1185">Reference proteome</keyword>
<dbReference type="Proteomes" id="UP000184038">
    <property type="component" value="Unassembled WGS sequence"/>
</dbReference>
<reference evidence="11 12" key="1">
    <citation type="submission" date="2016-11" db="EMBL/GenBank/DDBJ databases">
        <authorList>
            <person name="Jaros S."/>
            <person name="Januszkiewicz K."/>
            <person name="Wedrychowicz H."/>
        </authorList>
    </citation>
    <scope>NUCLEOTIDE SEQUENCE [LARGE SCALE GENOMIC DNA]</scope>
    <source>
        <strain evidence="11 12">DSM 15930</strain>
    </source>
</reference>
<feature type="region of interest" description="Disordered" evidence="8">
    <location>
        <begin position="56"/>
        <end position="91"/>
    </location>
</feature>
<dbReference type="GO" id="GO:0006508">
    <property type="term" value="P:proteolysis"/>
    <property type="evidence" value="ECO:0007669"/>
    <property type="project" value="UniProtKB-KW"/>
</dbReference>
<feature type="signal peptide" evidence="9">
    <location>
        <begin position="1"/>
        <end position="31"/>
    </location>
</feature>
<name>A0A1M7KRA4_9FIRM</name>
<dbReference type="GO" id="GO:0004181">
    <property type="term" value="F:metallocarboxypeptidase activity"/>
    <property type="evidence" value="ECO:0007669"/>
    <property type="project" value="InterPro"/>
</dbReference>
<evidence type="ECO:0000313" key="11">
    <source>
        <dbReference type="EMBL" id="SHM67553.1"/>
    </source>
</evidence>
<dbReference type="CDD" id="cd06229">
    <property type="entry name" value="M14_Endopeptidase_I"/>
    <property type="match status" value="1"/>
</dbReference>
<dbReference type="PRINTS" id="PR00765">
    <property type="entry name" value="CRBOXYPTASEA"/>
</dbReference>
<evidence type="ECO:0000256" key="2">
    <source>
        <dbReference type="ARBA" id="ARBA00005988"/>
    </source>
</evidence>
<proteinExistence type="inferred from homology"/>
<organism evidence="11 12">
    <name type="scientific">Anaerosporobacter mobilis DSM 15930</name>
    <dbReference type="NCBI Taxonomy" id="1120996"/>
    <lineage>
        <taxon>Bacteria</taxon>
        <taxon>Bacillati</taxon>
        <taxon>Bacillota</taxon>
        <taxon>Clostridia</taxon>
        <taxon>Lachnospirales</taxon>
        <taxon>Lachnospiraceae</taxon>
        <taxon>Anaerosporobacter</taxon>
    </lineage>
</organism>
<comment type="cofactor">
    <cofactor evidence="1">
        <name>Zn(2+)</name>
        <dbReference type="ChEBI" id="CHEBI:29105"/>
    </cofactor>
</comment>
<evidence type="ECO:0000259" key="10">
    <source>
        <dbReference type="PROSITE" id="PS52035"/>
    </source>
</evidence>
<dbReference type="Gene3D" id="3.40.630.10">
    <property type="entry name" value="Zn peptidases"/>
    <property type="match status" value="1"/>
</dbReference>
<dbReference type="PANTHER" id="PTHR11705:SF143">
    <property type="entry name" value="SLL0236 PROTEIN"/>
    <property type="match status" value="1"/>
</dbReference>
<sequence length="478" mass="53689">MVRKVKISRITRVICTYGLLTSLSTSIPSHAMNGTLINVASEHVNSEENNTIDISTQEDNKQEDNNQENNNQDNNVPENNPDLDNPDDNNTEEVKEPIYKAVKDTIYVKKQSSVYEEPDTSSKKIGTATLYKKYTRVGIGENGYDQIEFDGGIAYIASSNVTTKKPSVPTDIVDIEDKKYDYNEMKKDLEQLNVYYPDYVTVQSIGKSSDNREIYSAVLGNPDAKKHILIQGSMHAREYINTQLLMSQLEYYLIRYENGTYNGVSYKKMFNEVAVHIIPMANPDGVTLSQYGLNGIQDKKLAMSLKGMQKSSNFARWKANAKGVDLNRNFSFGWTKKAGASKRGSMNYAGAKAESEKETKVLVKYTKSIKGLKTVLSYHSMGNIIYWNYGQTGKLMSKSKELVNLVKDITGYRLVTQSSKSIPYGGYSDYVVRELGIPAVTLETGILYAPVNHSQFDTIWKQNKTIIPAVVLQVIEDN</sequence>
<dbReference type="RefSeq" id="WP_073288894.1">
    <property type="nucleotide sequence ID" value="NZ_FRCP01000014.1"/>
</dbReference>
<evidence type="ECO:0000256" key="7">
    <source>
        <dbReference type="PROSITE-ProRule" id="PRU01379"/>
    </source>
</evidence>
<evidence type="ECO:0000256" key="1">
    <source>
        <dbReference type="ARBA" id="ARBA00001947"/>
    </source>
</evidence>
<evidence type="ECO:0000313" key="12">
    <source>
        <dbReference type="Proteomes" id="UP000184038"/>
    </source>
</evidence>
<evidence type="ECO:0000256" key="8">
    <source>
        <dbReference type="SAM" id="MobiDB-lite"/>
    </source>
</evidence>
<dbReference type="GO" id="GO:0008270">
    <property type="term" value="F:zinc ion binding"/>
    <property type="evidence" value="ECO:0007669"/>
    <property type="project" value="InterPro"/>
</dbReference>
<keyword evidence="4" id="KW-0378">Hydrolase</keyword>
<keyword evidence="3" id="KW-0645">Protease</keyword>
<dbReference type="InterPro" id="IPR000834">
    <property type="entry name" value="Peptidase_M14"/>
</dbReference>
<dbReference type="Pfam" id="PF00246">
    <property type="entry name" value="Peptidase_M14"/>
    <property type="match status" value="1"/>
</dbReference>
<feature type="domain" description="Peptidase M14" evidence="10">
    <location>
        <begin position="178"/>
        <end position="463"/>
    </location>
</feature>
<comment type="similarity">
    <text evidence="2 7">Belongs to the peptidase M14 family.</text>
</comment>
<dbReference type="AlphaFoldDB" id="A0A1M7KRA4"/>
<accession>A0A1M7KRA4</accession>